<comment type="subcellular location">
    <subcellularLocation>
        <location evidence="1 7">Cell membrane</location>
        <topology evidence="1 7">Multi-pass membrane protein</topology>
    </subcellularLocation>
</comment>
<keyword evidence="5 7" id="KW-1133">Transmembrane helix</keyword>
<comment type="caution">
    <text evidence="9">The sequence shown here is derived from an EMBL/GenBank/DDBJ whole genome shotgun (WGS) entry which is preliminary data.</text>
</comment>
<dbReference type="InterPro" id="IPR032818">
    <property type="entry name" value="DedA-like"/>
</dbReference>
<comment type="similarity">
    <text evidence="2 7">Belongs to the DedA family.</text>
</comment>
<keyword evidence="3 7" id="KW-1003">Cell membrane</keyword>
<keyword evidence="4 7" id="KW-0812">Transmembrane</keyword>
<feature type="transmembrane region" description="Helical" evidence="7">
    <location>
        <begin position="203"/>
        <end position="224"/>
    </location>
</feature>
<feature type="transmembrane region" description="Helical" evidence="7">
    <location>
        <begin position="78"/>
        <end position="100"/>
    </location>
</feature>
<evidence type="ECO:0000256" key="7">
    <source>
        <dbReference type="RuleBase" id="RU367016"/>
    </source>
</evidence>
<dbReference type="GO" id="GO:0005886">
    <property type="term" value="C:plasma membrane"/>
    <property type="evidence" value="ECO:0007669"/>
    <property type="project" value="UniProtKB-SubCell"/>
</dbReference>
<dbReference type="RefSeq" id="WP_194537665.1">
    <property type="nucleotide sequence ID" value="NZ_JACEFB010000005.1"/>
</dbReference>
<feature type="transmembrane region" description="Helical" evidence="7">
    <location>
        <begin position="34"/>
        <end position="58"/>
    </location>
</feature>
<evidence type="ECO:0000256" key="3">
    <source>
        <dbReference type="ARBA" id="ARBA00022475"/>
    </source>
</evidence>
<proteinExistence type="inferred from homology"/>
<dbReference type="PANTHER" id="PTHR30353">
    <property type="entry name" value="INNER MEMBRANE PROTEIN DEDA-RELATED"/>
    <property type="match status" value="1"/>
</dbReference>
<feature type="transmembrane region" description="Helical" evidence="7">
    <location>
        <begin position="163"/>
        <end position="183"/>
    </location>
</feature>
<dbReference type="Proteomes" id="UP000542342">
    <property type="component" value="Unassembled WGS sequence"/>
</dbReference>
<organism evidence="9 10">
    <name type="scientific">Thermogemmata fonticola</name>
    <dbReference type="NCBI Taxonomy" id="2755323"/>
    <lineage>
        <taxon>Bacteria</taxon>
        <taxon>Pseudomonadati</taxon>
        <taxon>Planctomycetota</taxon>
        <taxon>Planctomycetia</taxon>
        <taxon>Gemmatales</taxon>
        <taxon>Gemmataceae</taxon>
        <taxon>Thermogemmata</taxon>
    </lineage>
</organism>
<dbReference type="AlphaFoldDB" id="A0A7V8VDT9"/>
<dbReference type="InterPro" id="IPR032816">
    <property type="entry name" value="VTT_dom"/>
</dbReference>
<evidence type="ECO:0000313" key="10">
    <source>
        <dbReference type="Proteomes" id="UP000542342"/>
    </source>
</evidence>
<name>A0A7V8VDT9_9BACT</name>
<sequence>MEETLSQAGTILLQVLSNLTNPDAWREALSAPGVVVAAFLVLNLIVFTETGLLIGFFLPGDSLLVTAGIVAHSVGWPVHWLILTLCLSAIVGDTVGYWIGHSAGPALYRKPNSRFFRREHLLAAQAFYDRHGGKTIIIARFVPIIRTFAPVVAGAAQMPYRRFLAYNIFGGIGWIVSMILLGYTLHMWLDPLLRPLFGDQFQIARHIDKVVITVVFISILPLLIKWWQKRRALKTALATQNIYCGGTPCPPTQ</sequence>
<evidence type="ECO:0000256" key="5">
    <source>
        <dbReference type="ARBA" id="ARBA00022989"/>
    </source>
</evidence>
<evidence type="ECO:0000256" key="2">
    <source>
        <dbReference type="ARBA" id="ARBA00010792"/>
    </source>
</evidence>
<evidence type="ECO:0000259" key="8">
    <source>
        <dbReference type="Pfam" id="PF09335"/>
    </source>
</evidence>
<accession>A0A7V8VDT9</accession>
<evidence type="ECO:0000256" key="4">
    <source>
        <dbReference type="ARBA" id="ARBA00022692"/>
    </source>
</evidence>
<keyword evidence="10" id="KW-1185">Reference proteome</keyword>
<keyword evidence="6 7" id="KW-0472">Membrane</keyword>
<reference evidence="9 10" key="1">
    <citation type="submission" date="2020-07" db="EMBL/GenBank/DDBJ databases">
        <title>Thermogemmata thermophila gen. nov., sp. nov., a novel moderate thermophilic planctomycete from a Kamchatka hot spring.</title>
        <authorList>
            <person name="Elcheninov A.G."/>
            <person name="Podosokorskaya O.A."/>
            <person name="Kovaleva O.L."/>
            <person name="Novikov A."/>
            <person name="Bonch-Osmolovskaya E.A."/>
            <person name="Toshchakov S.V."/>
            <person name="Kublanov I.V."/>
        </authorList>
    </citation>
    <scope>NUCLEOTIDE SEQUENCE [LARGE SCALE GENOMIC DNA]</scope>
    <source>
        <strain evidence="9 10">2918</strain>
    </source>
</reference>
<evidence type="ECO:0000313" key="9">
    <source>
        <dbReference type="EMBL" id="MBA2226219.1"/>
    </source>
</evidence>
<feature type="domain" description="VTT" evidence="8">
    <location>
        <begin position="58"/>
        <end position="183"/>
    </location>
</feature>
<evidence type="ECO:0000256" key="6">
    <source>
        <dbReference type="ARBA" id="ARBA00023136"/>
    </source>
</evidence>
<gene>
    <name evidence="9" type="ORF">H0921_08605</name>
</gene>
<dbReference type="PANTHER" id="PTHR30353:SF0">
    <property type="entry name" value="TRANSMEMBRANE PROTEIN"/>
    <property type="match status" value="1"/>
</dbReference>
<evidence type="ECO:0000256" key="1">
    <source>
        <dbReference type="ARBA" id="ARBA00004651"/>
    </source>
</evidence>
<protein>
    <submittedName>
        <fullName evidence="9">VTT domain-containing protein</fullName>
    </submittedName>
</protein>
<dbReference type="EMBL" id="JACEFB010000005">
    <property type="protein sequence ID" value="MBA2226219.1"/>
    <property type="molecule type" value="Genomic_DNA"/>
</dbReference>
<dbReference type="Pfam" id="PF09335">
    <property type="entry name" value="VTT_dom"/>
    <property type="match status" value="1"/>
</dbReference>